<sequence length="259" mass="27486">MAPISASDIPSLALLYKLKKLQPAKTLPVSGATPAHNDRVGLIRGDITTMAVDAIVNAAKRSLLGGGGVDGAIHRAAGPGLLAECRTLQGCGTGSAKITDAYDLPSRKVIHTVGPVFFRVGPTQAKVDLSSCYDSCLRLAVQSGVKTIAFSAISTGVYGYPSLDASVVACETVKNFLDGEHGHKLDKVIFVTFEEKDVHSYNATLPRFFPPSMETSSQQERAAKEENAEAEATISQLPDVPKADPSDPDHVQKKQKQND</sequence>
<dbReference type="CDD" id="cd02908">
    <property type="entry name" value="Macro_OAADPr_deacetylase"/>
    <property type="match status" value="1"/>
</dbReference>
<reference evidence="4" key="1">
    <citation type="journal article" date="2015" name="BMC Genomics">
        <title>Genomic and transcriptomic analysis of the endophytic fungus Pestalotiopsis fici reveals its lifestyle and high potential for synthesis of natural products.</title>
        <authorList>
            <person name="Wang X."/>
            <person name="Zhang X."/>
            <person name="Liu L."/>
            <person name="Xiang M."/>
            <person name="Wang W."/>
            <person name="Sun X."/>
            <person name="Che Y."/>
            <person name="Guo L."/>
            <person name="Liu G."/>
            <person name="Guo L."/>
            <person name="Wang C."/>
            <person name="Yin W.B."/>
            <person name="Stadler M."/>
            <person name="Zhang X."/>
            <person name="Liu X."/>
        </authorList>
    </citation>
    <scope>NUCLEOTIDE SEQUENCE [LARGE SCALE GENOMIC DNA]</scope>
    <source>
        <strain evidence="4">W106-1 / CGMCC3.15140</strain>
    </source>
</reference>
<dbReference type="Proteomes" id="UP000030651">
    <property type="component" value="Unassembled WGS sequence"/>
</dbReference>
<feature type="domain" description="Macro" evidence="2">
    <location>
        <begin position="27"/>
        <end position="209"/>
    </location>
</feature>
<dbReference type="NCBIfam" id="NF001664">
    <property type="entry name" value="PRK00431.1-6"/>
    <property type="match status" value="1"/>
</dbReference>
<organism evidence="3 4">
    <name type="scientific">Pestalotiopsis fici (strain W106-1 / CGMCC3.15140)</name>
    <dbReference type="NCBI Taxonomy" id="1229662"/>
    <lineage>
        <taxon>Eukaryota</taxon>
        <taxon>Fungi</taxon>
        <taxon>Dikarya</taxon>
        <taxon>Ascomycota</taxon>
        <taxon>Pezizomycotina</taxon>
        <taxon>Sordariomycetes</taxon>
        <taxon>Xylariomycetidae</taxon>
        <taxon>Amphisphaeriales</taxon>
        <taxon>Sporocadaceae</taxon>
        <taxon>Pestalotiopsis</taxon>
    </lineage>
</organism>
<proteinExistence type="predicted"/>
<dbReference type="GeneID" id="19277790"/>
<dbReference type="OrthoDB" id="6077599at2759"/>
<dbReference type="RefSeq" id="XP_007839549.1">
    <property type="nucleotide sequence ID" value="XM_007841358.1"/>
</dbReference>
<keyword evidence="4" id="KW-1185">Reference proteome</keyword>
<dbReference type="HOGENOM" id="CLU_046550_3_1_1"/>
<dbReference type="Gene3D" id="3.40.220.10">
    <property type="entry name" value="Leucine Aminopeptidase, subunit E, domain 1"/>
    <property type="match status" value="1"/>
</dbReference>
<evidence type="ECO:0000259" key="2">
    <source>
        <dbReference type="PROSITE" id="PS51154"/>
    </source>
</evidence>
<dbReference type="PROSITE" id="PS51154">
    <property type="entry name" value="MACRO"/>
    <property type="match status" value="1"/>
</dbReference>
<dbReference type="SUPFAM" id="SSF52949">
    <property type="entry name" value="Macro domain-like"/>
    <property type="match status" value="1"/>
</dbReference>
<dbReference type="AlphaFoldDB" id="W3WPP9"/>
<dbReference type="PANTHER" id="PTHR11106:SF27">
    <property type="entry name" value="MACRO DOMAIN-CONTAINING PROTEIN"/>
    <property type="match status" value="1"/>
</dbReference>
<evidence type="ECO:0000313" key="4">
    <source>
        <dbReference type="Proteomes" id="UP000030651"/>
    </source>
</evidence>
<dbReference type="OMA" id="AKWVIHT"/>
<evidence type="ECO:0000256" key="1">
    <source>
        <dbReference type="SAM" id="MobiDB-lite"/>
    </source>
</evidence>
<dbReference type="Pfam" id="PF01661">
    <property type="entry name" value="Macro"/>
    <property type="match status" value="1"/>
</dbReference>
<dbReference type="eggNOG" id="KOG2633">
    <property type="taxonomic scope" value="Eukaryota"/>
</dbReference>
<name>W3WPP9_PESFW</name>
<feature type="compositionally biased region" description="Basic and acidic residues" evidence="1">
    <location>
        <begin position="241"/>
        <end position="259"/>
    </location>
</feature>
<evidence type="ECO:0000313" key="3">
    <source>
        <dbReference type="EMBL" id="ETS75833.1"/>
    </source>
</evidence>
<gene>
    <name evidence="3" type="ORF">PFICI_12777</name>
</gene>
<dbReference type="SMART" id="SM00506">
    <property type="entry name" value="A1pp"/>
    <property type="match status" value="1"/>
</dbReference>
<dbReference type="PANTHER" id="PTHR11106">
    <property type="entry name" value="GANGLIOSIDE INDUCED DIFFERENTIATION ASSOCIATED PROTEIN 2-RELATED"/>
    <property type="match status" value="1"/>
</dbReference>
<dbReference type="InterPro" id="IPR043472">
    <property type="entry name" value="Macro_dom-like"/>
</dbReference>
<dbReference type="InParanoid" id="W3WPP9"/>
<protein>
    <recommendedName>
        <fullName evidence="2">Macro domain-containing protein</fullName>
    </recommendedName>
</protein>
<dbReference type="InterPro" id="IPR002589">
    <property type="entry name" value="Macro_dom"/>
</dbReference>
<dbReference type="KEGG" id="pfy:PFICI_12777"/>
<accession>W3WPP9</accession>
<dbReference type="EMBL" id="KI912118">
    <property type="protein sequence ID" value="ETS75833.1"/>
    <property type="molecule type" value="Genomic_DNA"/>
</dbReference>
<feature type="region of interest" description="Disordered" evidence="1">
    <location>
        <begin position="209"/>
        <end position="259"/>
    </location>
</feature>